<evidence type="ECO:0000256" key="1">
    <source>
        <dbReference type="ARBA" id="ARBA00022679"/>
    </source>
</evidence>
<keyword evidence="5" id="KW-1185">Reference proteome</keyword>
<dbReference type="Pfam" id="PF00583">
    <property type="entry name" value="Acetyltransf_1"/>
    <property type="match status" value="1"/>
</dbReference>
<dbReference type="NCBIfam" id="TIGR01575">
    <property type="entry name" value="rimI"/>
    <property type="match status" value="1"/>
</dbReference>
<comment type="caution">
    <text evidence="4">The sequence shown here is derived from an EMBL/GenBank/DDBJ whole genome shotgun (WGS) entry which is preliminary data.</text>
</comment>
<evidence type="ECO:0000313" key="4">
    <source>
        <dbReference type="EMBL" id="NYG35793.1"/>
    </source>
</evidence>
<dbReference type="InterPro" id="IPR050832">
    <property type="entry name" value="Bact_Acetyltransf"/>
</dbReference>
<dbReference type="CDD" id="cd04301">
    <property type="entry name" value="NAT_SF"/>
    <property type="match status" value="1"/>
</dbReference>
<dbReference type="PROSITE" id="PS51186">
    <property type="entry name" value="GNAT"/>
    <property type="match status" value="1"/>
</dbReference>
<dbReference type="InterPro" id="IPR016181">
    <property type="entry name" value="Acyl_CoA_acyltransferase"/>
</dbReference>
<name>A0A852X4U6_9MICO</name>
<sequence>MSAATREIVLRELGWPDLEQVAALEQELFPQDAWDLASWWHELAGRPRRDYLVLTDPDGVLGYAGLDHGGEVSDVMTIAVHPRGRGHGLGQRLLDELVARARQAGAQRIMLEVRADNAAARGLYERSGFATVATRRGYYQSVDALVLAHELTRPSADQTAADQPAGGPA</sequence>
<keyword evidence="1 4" id="KW-0808">Transferase</keyword>
<dbReference type="SUPFAM" id="SSF55729">
    <property type="entry name" value="Acyl-CoA N-acyltransferases (Nat)"/>
    <property type="match status" value="1"/>
</dbReference>
<dbReference type="PANTHER" id="PTHR43877">
    <property type="entry name" value="AMINOALKYLPHOSPHONATE N-ACETYLTRANSFERASE-RELATED-RELATED"/>
    <property type="match status" value="1"/>
</dbReference>
<keyword evidence="2 4" id="KW-0012">Acyltransferase</keyword>
<dbReference type="AlphaFoldDB" id="A0A852X4U6"/>
<organism evidence="4 5">
    <name type="scientific">Janibacter alkaliphilus</name>
    <dbReference type="NCBI Taxonomy" id="1069963"/>
    <lineage>
        <taxon>Bacteria</taxon>
        <taxon>Bacillati</taxon>
        <taxon>Actinomycetota</taxon>
        <taxon>Actinomycetes</taxon>
        <taxon>Micrococcales</taxon>
        <taxon>Intrasporangiaceae</taxon>
        <taxon>Janibacter</taxon>
    </lineage>
</organism>
<evidence type="ECO:0000256" key="2">
    <source>
        <dbReference type="ARBA" id="ARBA00023315"/>
    </source>
</evidence>
<dbReference type="InterPro" id="IPR000182">
    <property type="entry name" value="GNAT_dom"/>
</dbReference>
<dbReference type="Gene3D" id="3.40.630.30">
    <property type="match status" value="1"/>
</dbReference>
<reference evidence="4 5" key="1">
    <citation type="submission" date="2020-07" db="EMBL/GenBank/DDBJ databases">
        <title>Sequencing the genomes of 1000 actinobacteria strains.</title>
        <authorList>
            <person name="Klenk H.-P."/>
        </authorList>
    </citation>
    <scope>NUCLEOTIDE SEQUENCE [LARGE SCALE GENOMIC DNA]</scope>
    <source>
        <strain evidence="4 5">DSM 24723</strain>
    </source>
</reference>
<dbReference type="Proteomes" id="UP000592181">
    <property type="component" value="Unassembled WGS sequence"/>
</dbReference>
<evidence type="ECO:0000313" key="5">
    <source>
        <dbReference type="Proteomes" id="UP000592181"/>
    </source>
</evidence>
<dbReference type="PANTHER" id="PTHR43877:SF2">
    <property type="entry name" value="AMINOALKYLPHOSPHONATE N-ACETYLTRANSFERASE-RELATED"/>
    <property type="match status" value="1"/>
</dbReference>
<feature type="domain" description="N-acetyltransferase" evidence="3">
    <location>
        <begin position="8"/>
        <end position="152"/>
    </location>
</feature>
<dbReference type="RefSeq" id="WP_343036902.1">
    <property type="nucleotide sequence ID" value="NZ_JACBZX010000001.1"/>
</dbReference>
<gene>
    <name evidence="4" type="ORF">BJY28_000262</name>
</gene>
<protein>
    <submittedName>
        <fullName evidence="4">Ribosomal-protein-alanine N-acetyltransferase</fullName>
        <ecNumber evidence="4">2.3.1.267</ecNumber>
    </submittedName>
</protein>
<dbReference type="GO" id="GO:0008999">
    <property type="term" value="F:protein-N-terminal-alanine acetyltransferase activity"/>
    <property type="evidence" value="ECO:0007669"/>
    <property type="project" value="UniProtKB-EC"/>
</dbReference>
<dbReference type="InterPro" id="IPR006464">
    <property type="entry name" value="AcTrfase_RimI/Ard1"/>
</dbReference>
<evidence type="ECO:0000259" key="3">
    <source>
        <dbReference type="PROSITE" id="PS51186"/>
    </source>
</evidence>
<dbReference type="EMBL" id="JACBZX010000001">
    <property type="protein sequence ID" value="NYG35793.1"/>
    <property type="molecule type" value="Genomic_DNA"/>
</dbReference>
<proteinExistence type="predicted"/>
<dbReference type="EC" id="2.3.1.267" evidence="4"/>
<accession>A0A852X4U6</accession>